<protein>
    <submittedName>
        <fullName evidence="2">Uncharacterized protein</fullName>
    </submittedName>
</protein>
<evidence type="ECO:0000256" key="1">
    <source>
        <dbReference type="SAM" id="MobiDB-lite"/>
    </source>
</evidence>
<feature type="compositionally biased region" description="Basic and acidic residues" evidence="1">
    <location>
        <begin position="7"/>
        <end position="25"/>
    </location>
</feature>
<organism evidence="2">
    <name type="scientific">Oryza nivara</name>
    <name type="common">Indian wild rice</name>
    <name type="synonym">Oryza sativa f. spontanea</name>
    <dbReference type="NCBI Taxonomy" id="4536"/>
    <lineage>
        <taxon>Eukaryota</taxon>
        <taxon>Viridiplantae</taxon>
        <taxon>Streptophyta</taxon>
        <taxon>Embryophyta</taxon>
        <taxon>Tracheophyta</taxon>
        <taxon>Spermatophyta</taxon>
        <taxon>Magnoliopsida</taxon>
        <taxon>Liliopsida</taxon>
        <taxon>Poales</taxon>
        <taxon>Poaceae</taxon>
        <taxon>BOP clade</taxon>
        <taxon>Oryzoideae</taxon>
        <taxon>Oryzeae</taxon>
        <taxon>Oryzinae</taxon>
        <taxon>Oryza</taxon>
    </lineage>
</organism>
<feature type="region of interest" description="Disordered" evidence="1">
    <location>
        <begin position="1"/>
        <end position="29"/>
    </location>
</feature>
<feature type="compositionally biased region" description="Basic and acidic residues" evidence="1">
    <location>
        <begin position="94"/>
        <end position="108"/>
    </location>
</feature>
<dbReference type="Gramene" id="ONIVA06G30380.1">
    <property type="protein sequence ID" value="ONIVA06G30380.1"/>
    <property type="gene ID" value="ONIVA06G30380"/>
</dbReference>
<reference evidence="2" key="1">
    <citation type="submission" date="2015-04" db="UniProtKB">
        <authorList>
            <consortium name="EnsemblPlants"/>
        </authorList>
    </citation>
    <scope>IDENTIFICATION</scope>
    <source>
        <strain evidence="2">SL10</strain>
    </source>
</reference>
<keyword evidence="3" id="KW-1185">Reference proteome</keyword>
<sequence length="135" mass="15473">MINFTSNKDRAKQIEHAIDSEENEKKKKKQILTKNIEVKKLKSTRHNLPGSGILQSQKSGDTQSDGYEMRSKIVSEEMRSKKTVKGSDGLQSEKSGDMQSERYESDKILSREIRSKKTLKEKESLCHNGLKIFLK</sequence>
<dbReference type="Proteomes" id="UP000006591">
    <property type="component" value="Chromosome 6"/>
</dbReference>
<reference evidence="2" key="2">
    <citation type="submission" date="2018-04" db="EMBL/GenBank/DDBJ databases">
        <title>OnivRS2 (Oryza nivara Reference Sequence Version 2).</title>
        <authorList>
            <person name="Zhang J."/>
            <person name="Kudrna D."/>
            <person name="Lee S."/>
            <person name="Talag J."/>
            <person name="Rajasekar S."/>
            <person name="Welchert J."/>
            <person name="Hsing Y.-I."/>
            <person name="Wing R.A."/>
        </authorList>
    </citation>
    <scope>NUCLEOTIDE SEQUENCE [LARGE SCALE GENOMIC DNA]</scope>
    <source>
        <strain evidence="2">SL10</strain>
    </source>
</reference>
<proteinExistence type="predicted"/>
<evidence type="ECO:0000313" key="3">
    <source>
        <dbReference type="Proteomes" id="UP000006591"/>
    </source>
</evidence>
<feature type="compositionally biased region" description="Basic and acidic residues" evidence="1">
    <location>
        <begin position="67"/>
        <end position="80"/>
    </location>
</feature>
<name>A0A0E0HVJ3_ORYNI</name>
<dbReference type="EnsemblPlants" id="ONIVA06G30380.1">
    <property type="protein sequence ID" value="ONIVA06G30380.1"/>
    <property type="gene ID" value="ONIVA06G30380"/>
</dbReference>
<evidence type="ECO:0000313" key="2">
    <source>
        <dbReference type="EnsemblPlants" id="ONIVA06G30380.1"/>
    </source>
</evidence>
<dbReference type="AlphaFoldDB" id="A0A0E0HVJ3"/>
<accession>A0A0E0HVJ3</accession>
<feature type="region of interest" description="Disordered" evidence="1">
    <location>
        <begin position="42"/>
        <end position="108"/>
    </location>
</feature>
<feature type="compositionally biased region" description="Polar residues" evidence="1">
    <location>
        <begin position="53"/>
        <end position="65"/>
    </location>
</feature>
<dbReference type="HOGENOM" id="CLU_1889110_0_0_1"/>